<reference evidence="1 2" key="1">
    <citation type="submission" date="2016-10" db="EMBL/GenBank/DDBJ databases">
        <authorList>
            <person name="de Groot N.N."/>
        </authorList>
    </citation>
    <scope>NUCLEOTIDE SEQUENCE [LARGE SCALE GENOMIC DNA]</scope>
    <source>
        <strain evidence="1 2">MON 2.2</strain>
    </source>
</reference>
<evidence type="ECO:0000313" key="1">
    <source>
        <dbReference type="EMBL" id="SDE09712.1"/>
    </source>
</evidence>
<keyword evidence="2" id="KW-1185">Reference proteome</keyword>
<proteinExistence type="predicted"/>
<accession>A0A1G7A4I6</accession>
<protein>
    <submittedName>
        <fullName evidence="1">Uncharacterized protein</fullName>
    </submittedName>
</protein>
<dbReference type="AlphaFoldDB" id="A0A1G7A4I6"/>
<name>A0A1G7A4I6_9ACTN</name>
<dbReference type="STRING" id="675864.SAMN04489747_2503"/>
<sequence length="128" mass="14348">MVNLFKKLFGRDEESGEDLPIALDLEERRRQLLQLEKALDALVNAMREHPELASNPGWQGRTAEYGRLAGEAMVLRKRVPTREELLDLAFEVRPVFKDVPPGLEGLVGLQDAAMRSAESLVTVLPGER</sequence>
<evidence type="ECO:0000313" key="2">
    <source>
        <dbReference type="Proteomes" id="UP000198546"/>
    </source>
</evidence>
<dbReference type="Proteomes" id="UP000198546">
    <property type="component" value="Chromosome i"/>
</dbReference>
<dbReference type="EMBL" id="LT629688">
    <property type="protein sequence ID" value="SDE09712.1"/>
    <property type="molecule type" value="Genomic_DNA"/>
</dbReference>
<organism evidence="1 2">
    <name type="scientific">Auraticoccus monumenti</name>
    <dbReference type="NCBI Taxonomy" id="675864"/>
    <lineage>
        <taxon>Bacteria</taxon>
        <taxon>Bacillati</taxon>
        <taxon>Actinomycetota</taxon>
        <taxon>Actinomycetes</taxon>
        <taxon>Propionibacteriales</taxon>
        <taxon>Propionibacteriaceae</taxon>
        <taxon>Auraticoccus</taxon>
    </lineage>
</organism>
<gene>
    <name evidence="1" type="ORF">SAMN04489747_2503</name>
</gene>